<feature type="compositionally biased region" description="Basic and acidic residues" evidence="7">
    <location>
        <begin position="604"/>
        <end position="616"/>
    </location>
</feature>
<dbReference type="CDD" id="cd07920">
    <property type="entry name" value="Pumilio"/>
    <property type="match status" value="1"/>
</dbReference>
<dbReference type="InParanoid" id="A0A2V0NWA9"/>
<dbReference type="Gene3D" id="1.25.10.10">
    <property type="entry name" value="Leucine-rich Repeat Variant"/>
    <property type="match status" value="1"/>
</dbReference>
<evidence type="ECO:0000256" key="4">
    <source>
        <dbReference type="ARBA" id="ARBA00022884"/>
    </source>
</evidence>
<name>A0A2V0NWA9_9CHLO</name>
<organism evidence="9 10">
    <name type="scientific">Raphidocelis subcapitata</name>
    <dbReference type="NCBI Taxonomy" id="307507"/>
    <lineage>
        <taxon>Eukaryota</taxon>
        <taxon>Viridiplantae</taxon>
        <taxon>Chlorophyta</taxon>
        <taxon>core chlorophytes</taxon>
        <taxon>Chlorophyceae</taxon>
        <taxon>CS clade</taxon>
        <taxon>Sphaeropleales</taxon>
        <taxon>Selenastraceae</taxon>
        <taxon>Raphidocelis</taxon>
    </lineage>
</organism>
<evidence type="ECO:0000256" key="7">
    <source>
        <dbReference type="SAM" id="MobiDB-lite"/>
    </source>
</evidence>
<dbReference type="GO" id="GO:0010608">
    <property type="term" value="P:post-transcriptional regulation of gene expression"/>
    <property type="evidence" value="ECO:0007669"/>
    <property type="project" value="TreeGrafter"/>
</dbReference>
<keyword evidence="10" id="KW-1185">Reference proteome</keyword>
<keyword evidence="4" id="KW-0694">RNA-binding</keyword>
<dbReference type="GO" id="GO:0005737">
    <property type="term" value="C:cytoplasm"/>
    <property type="evidence" value="ECO:0007669"/>
    <property type="project" value="UniProtKB-SubCell"/>
</dbReference>
<feature type="compositionally biased region" description="Low complexity" evidence="7">
    <location>
        <begin position="1043"/>
        <end position="1062"/>
    </location>
</feature>
<feature type="repeat" description="Pumilio" evidence="6">
    <location>
        <begin position="851"/>
        <end position="886"/>
    </location>
</feature>
<feature type="repeat" description="Pumilio" evidence="6">
    <location>
        <begin position="814"/>
        <end position="850"/>
    </location>
</feature>
<comment type="subcellular location">
    <subcellularLocation>
        <location evidence="1">Cytoplasm</location>
    </subcellularLocation>
</comment>
<sequence>MDTMGSSSGFYDPQGQPLLQGHSPLRRSCDASLGGAPAAQDDRHADPALLKMMLKGKCAGQVAAVRDNIRASWMDRGAPSQQLQGVEGIWDSTGHMGLDADDRDVPLSGTASPNPLTMGLSSSPQLEAAIGSWPGVGGCNPTSLDAELPDFRGKPVRTGSNLASMAAAQGMSRTGSFSSNGLQMGAPPPSAAAVAAAAVAASGGLLSREGSFSADSFFNAANSAPITPRSPMTPLFDLGGGPAGGAPAQLDAVSSNFAKDGPGSGLGQRGGYGALTSDSRHHKPSKLRISSSEYDVAAASDYGMGVPGAGAGVQHAVAAAAAAQHAAAQHAAAQHAAAQHAAAAAVAASGLDGYHQQRGPTPTLGSGSGSPEPGSVSAAVAHEARLQMQQAAVLQHHAAAMHHRAASSGSLGGGQGFSASQPFVPPQQHGGGAPHPGSLPPHMAAQAAAMAAAAGQMAPHQGPAGGAMMQAQQIQQMQQMQQAFMMGMAAQYAQAAQGGGPAQPGGGSWPPYPMAPGAFPGWQPGGMPFGMPPAGPEGAGLPGMPPFGGAMPGFGFPPVTPDCFAMWQGIWQQMQASCMNGPLNTMAIAAAAAAAAAAATASNPDEKDATAGRTRDGSAGSLDRGRADRGSRGRDRTPGGRSRGEDVPRSTNPLLEEFKNSKTRKIEMKEVLGNMLDFSLDQHGSRFIQLKLDTLSPEDLAAAFRELAPKAMVLMNDVFGNYVIQKVLELGPDDHREELAQQMKGQVLNLSLQMYSCRVVQRALEVCSLERRVSLVRELQDHAMRCVRDQNGNHVVQKCIECVPSEHLATLLDTFNGQIVSLSMHSFGCRVVQRVLEHCGGTARYDAVMGEVMTSIVQLAQDQYGNYVIQHILEFGRPHERDAVIDTLSPHIITLSQNKFASNVVEKCLLHGRPAQREALVEAILVPGAGGGGEAGVCDSPLHQMMRDQFGNYVVQKLLEVCNEDQRERLLEQLRVQLPYLKRLTYGKHIVARVEKLICSGARISTGALAAAAAAAASVAARPEGGGDAAAAAAAAAALSPPAAAGGSSERADPGAAAGAAGSPVDELSAGVSGLDVGAALNTEALVAAAAAANAADERQCGAE</sequence>
<evidence type="ECO:0000256" key="6">
    <source>
        <dbReference type="PROSITE-ProRule" id="PRU00317"/>
    </source>
</evidence>
<dbReference type="PANTHER" id="PTHR12537">
    <property type="entry name" value="RNA BINDING PROTEIN PUMILIO-RELATED"/>
    <property type="match status" value="1"/>
</dbReference>
<dbReference type="InterPro" id="IPR033133">
    <property type="entry name" value="PUM-HD"/>
</dbReference>
<feature type="region of interest" description="Disordered" evidence="7">
    <location>
        <begin position="256"/>
        <end position="288"/>
    </location>
</feature>
<feature type="region of interest" description="Disordered" evidence="7">
    <location>
        <begin position="391"/>
        <end position="465"/>
    </location>
</feature>
<accession>A0A2V0NWA9</accession>
<proteinExistence type="predicted"/>
<feature type="domain" description="PUM-HD" evidence="8">
    <location>
        <begin position="650"/>
        <end position="998"/>
    </location>
</feature>
<evidence type="ECO:0000313" key="10">
    <source>
        <dbReference type="Proteomes" id="UP000247498"/>
    </source>
</evidence>
<evidence type="ECO:0000256" key="3">
    <source>
        <dbReference type="ARBA" id="ARBA00022737"/>
    </source>
</evidence>
<feature type="repeat" description="Pumilio" evidence="6">
    <location>
        <begin position="936"/>
        <end position="972"/>
    </location>
</feature>
<feature type="compositionally biased region" description="Low complexity" evidence="7">
    <location>
        <begin position="440"/>
        <end position="465"/>
    </location>
</feature>
<feature type="repeat" description="Pumilio" evidence="6">
    <location>
        <begin position="887"/>
        <end position="922"/>
    </location>
</feature>
<dbReference type="InterPro" id="IPR001313">
    <property type="entry name" value="Pumilio_RNA-bd_rpt"/>
</dbReference>
<feature type="compositionally biased region" description="Low complexity" evidence="7">
    <location>
        <begin position="359"/>
        <end position="377"/>
    </location>
</feature>
<keyword evidence="3" id="KW-0677">Repeat</keyword>
<comment type="caution">
    <text evidence="9">The sequence shown here is derived from an EMBL/GenBank/DDBJ whole genome shotgun (WGS) entry which is preliminary data.</text>
</comment>
<feature type="region of interest" description="Disordered" evidence="7">
    <location>
        <begin position="353"/>
        <end position="377"/>
    </location>
</feature>
<evidence type="ECO:0000313" key="9">
    <source>
        <dbReference type="EMBL" id="GBF89843.1"/>
    </source>
</evidence>
<feature type="repeat" description="Pumilio" evidence="6">
    <location>
        <begin position="670"/>
        <end position="705"/>
    </location>
</feature>
<dbReference type="InterPro" id="IPR011989">
    <property type="entry name" value="ARM-like"/>
</dbReference>
<dbReference type="GO" id="GO:0003729">
    <property type="term" value="F:mRNA binding"/>
    <property type="evidence" value="ECO:0007669"/>
    <property type="project" value="TreeGrafter"/>
</dbReference>
<gene>
    <name evidence="9" type="ORF">Rsub_02547</name>
</gene>
<dbReference type="PANTHER" id="PTHR12537:SF12">
    <property type="entry name" value="MATERNAL PROTEIN PUMILIO"/>
    <property type="match status" value="1"/>
</dbReference>
<feature type="region of interest" description="Disordered" evidence="7">
    <location>
        <begin position="601"/>
        <end position="654"/>
    </location>
</feature>
<dbReference type="PROSITE" id="PS50303">
    <property type="entry name" value="PUM_HD"/>
    <property type="match status" value="1"/>
</dbReference>
<dbReference type="FunFam" id="1.25.10.10:FF:000004">
    <property type="entry name" value="Pumilio homolog 1 isoform 2"/>
    <property type="match status" value="1"/>
</dbReference>
<comment type="function">
    <text evidence="5">Sequence-specific RNA-binding protein that regulates translation and mRNA stability by binding the 3'-UTR of target mRNAs. Binds the APUM-binding elements (APBEs) in the 3'-UTR mRNA sequence of CLV1, PNH, WUS and FAS2.</text>
</comment>
<evidence type="ECO:0000256" key="1">
    <source>
        <dbReference type="ARBA" id="ARBA00004496"/>
    </source>
</evidence>
<dbReference type="InterPro" id="IPR016024">
    <property type="entry name" value="ARM-type_fold"/>
</dbReference>
<dbReference type="OrthoDB" id="668540at2759"/>
<keyword evidence="2" id="KW-0963">Cytoplasm</keyword>
<feature type="repeat" description="Pumilio" evidence="6">
    <location>
        <begin position="706"/>
        <end position="741"/>
    </location>
</feature>
<dbReference type="InterPro" id="IPR033712">
    <property type="entry name" value="Pumilio_RNA-bd"/>
</dbReference>
<feature type="repeat" description="Pumilio" evidence="6">
    <location>
        <begin position="742"/>
        <end position="777"/>
    </location>
</feature>
<dbReference type="AlphaFoldDB" id="A0A2V0NWA9"/>
<dbReference type="PROSITE" id="PS50302">
    <property type="entry name" value="PUM"/>
    <property type="match status" value="8"/>
</dbReference>
<feature type="repeat" description="Pumilio" evidence="6">
    <location>
        <begin position="778"/>
        <end position="813"/>
    </location>
</feature>
<dbReference type="SUPFAM" id="SSF48371">
    <property type="entry name" value="ARM repeat"/>
    <property type="match status" value="1"/>
</dbReference>
<dbReference type="STRING" id="307507.A0A2V0NWA9"/>
<dbReference type="EMBL" id="BDRX01000013">
    <property type="protein sequence ID" value="GBF89843.1"/>
    <property type="molecule type" value="Genomic_DNA"/>
</dbReference>
<reference evidence="9 10" key="1">
    <citation type="journal article" date="2018" name="Sci. Rep.">
        <title>Raphidocelis subcapitata (=Pseudokirchneriella subcapitata) provides an insight into genome evolution and environmental adaptations in the Sphaeropleales.</title>
        <authorList>
            <person name="Suzuki S."/>
            <person name="Yamaguchi H."/>
            <person name="Nakajima N."/>
            <person name="Kawachi M."/>
        </authorList>
    </citation>
    <scope>NUCLEOTIDE SEQUENCE [LARGE SCALE GENOMIC DNA]</scope>
    <source>
        <strain evidence="9 10">NIES-35</strain>
    </source>
</reference>
<feature type="region of interest" description="Disordered" evidence="7">
    <location>
        <begin position="1043"/>
        <end position="1066"/>
    </location>
</feature>
<evidence type="ECO:0000256" key="5">
    <source>
        <dbReference type="ARBA" id="ARBA00055193"/>
    </source>
</evidence>
<evidence type="ECO:0000259" key="8">
    <source>
        <dbReference type="PROSITE" id="PS50303"/>
    </source>
</evidence>
<protein>
    <submittedName>
        <fullName evidence="9">Pumilio-like protein</fullName>
    </submittedName>
</protein>
<feature type="region of interest" description="Disordered" evidence="7">
    <location>
        <begin position="1"/>
        <end position="41"/>
    </location>
</feature>
<dbReference type="Proteomes" id="UP000247498">
    <property type="component" value="Unassembled WGS sequence"/>
</dbReference>
<dbReference type="SMART" id="SM00025">
    <property type="entry name" value="Pumilio"/>
    <property type="match status" value="8"/>
</dbReference>
<feature type="compositionally biased region" description="Gly residues" evidence="7">
    <location>
        <begin position="262"/>
        <end position="273"/>
    </location>
</feature>
<feature type="compositionally biased region" description="Basic and acidic residues" evidence="7">
    <location>
        <begin position="623"/>
        <end position="648"/>
    </location>
</feature>
<dbReference type="Pfam" id="PF00806">
    <property type="entry name" value="PUF"/>
    <property type="match status" value="8"/>
</dbReference>
<evidence type="ECO:0000256" key="2">
    <source>
        <dbReference type="ARBA" id="ARBA00022490"/>
    </source>
</evidence>